<dbReference type="Proteomes" id="UP000608662">
    <property type="component" value="Unassembled WGS sequence"/>
</dbReference>
<reference evidence="2" key="1">
    <citation type="submission" date="2019-12" db="EMBL/GenBank/DDBJ databases">
        <title>Whole-genome sequence of Halomicrobium mukohataei pws1.</title>
        <authorList>
            <person name="Verma D.K."/>
            <person name="Gopal K."/>
            <person name="Prasad E.S."/>
        </authorList>
    </citation>
    <scope>NUCLEOTIDE SEQUENCE</scope>
    <source>
        <strain evidence="2">Pws1</strain>
    </source>
</reference>
<gene>
    <name evidence="2" type="ORF">GOC74_14335</name>
</gene>
<dbReference type="RefSeq" id="WP_170094792.1">
    <property type="nucleotide sequence ID" value="NZ_WOYG01000001.1"/>
</dbReference>
<sequence length="46" mass="5355">MRPSTTTTEKELYECFDCGQRQQSTTDRTCEECGGTLRNIHRSRDL</sequence>
<dbReference type="NCBIfam" id="NF033497">
    <property type="entry name" value="rubre_like_arch"/>
    <property type="match status" value="1"/>
</dbReference>
<dbReference type="EMBL" id="WOYG01000001">
    <property type="protein sequence ID" value="NLV11104.1"/>
    <property type="molecule type" value="Genomic_DNA"/>
</dbReference>
<dbReference type="InterPro" id="IPR055553">
    <property type="entry name" value="DUF7129"/>
</dbReference>
<organism evidence="2 3">
    <name type="scientific">Halomicrobium mukohataei</name>
    <dbReference type="NCBI Taxonomy" id="57705"/>
    <lineage>
        <taxon>Archaea</taxon>
        <taxon>Methanobacteriati</taxon>
        <taxon>Methanobacteriota</taxon>
        <taxon>Stenosarchaea group</taxon>
        <taxon>Halobacteria</taxon>
        <taxon>Halobacteriales</taxon>
        <taxon>Haloarculaceae</taxon>
        <taxon>Halomicrobium</taxon>
    </lineage>
</organism>
<evidence type="ECO:0000259" key="1">
    <source>
        <dbReference type="Pfam" id="PF23455"/>
    </source>
</evidence>
<accession>A0A847UHT2</accession>
<comment type="caution">
    <text evidence="2">The sequence shown here is derived from an EMBL/GenBank/DDBJ whole genome shotgun (WGS) entry which is preliminary data.</text>
</comment>
<protein>
    <submittedName>
        <fullName evidence="2">Rubrerythrin-like domain-containing protein</fullName>
    </submittedName>
</protein>
<feature type="domain" description="DUF7129" evidence="1">
    <location>
        <begin position="7"/>
        <end position="44"/>
    </location>
</feature>
<dbReference type="AlphaFoldDB" id="A0A847UHT2"/>
<proteinExistence type="predicted"/>
<evidence type="ECO:0000313" key="3">
    <source>
        <dbReference type="Proteomes" id="UP000608662"/>
    </source>
</evidence>
<evidence type="ECO:0000313" key="2">
    <source>
        <dbReference type="EMBL" id="NLV11104.1"/>
    </source>
</evidence>
<dbReference type="Pfam" id="PF23455">
    <property type="entry name" value="DUF7129"/>
    <property type="match status" value="1"/>
</dbReference>
<dbReference type="OrthoDB" id="280213at2157"/>
<name>A0A847UHT2_9EURY</name>